<dbReference type="WBParaSite" id="HPBE_0002480001-mRNA-1">
    <property type="protein sequence ID" value="HPBE_0002480001-mRNA-1"/>
    <property type="gene ID" value="HPBE_0002480001"/>
</dbReference>
<evidence type="ECO:0000313" key="2">
    <source>
        <dbReference type="Proteomes" id="UP000050761"/>
    </source>
</evidence>
<reference evidence="1 2" key="1">
    <citation type="submission" date="2018-11" db="EMBL/GenBank/DDBJ databases">
        <authorList>
            <consortium name="Pathogen Informatics"/>
        </authorList>
    </citation>
    <scope>NUCLEOTIDE SEQUENCE [LARGE SCALE GENOMIC DNA]</scope>
</reference>
<reference evidence="3" key="2">
    <citation type="submission" date="2019-09" db="UniProtKB">
        <authorList>
            <consortium name="WormBaseParasite"/>
        </authorList>
    </citation>
    <scope>IDENTIFICATION</scope>
</reference>
<dbReference type="Proteomes" id="UP000050761">
    <property type="component" value="Unassembled WGS sequence"/>
</dbReference>
<gene>
    <name evidence="1" type="ORF">HPBE_LOCUS24799</name>
</gene>
<evidence type="ECO:0000313" key="3">
    <source>
        <dbReference type="WBParaSite" id="HPBE_0002480001-mRNA-1"/>
    </source>
</evidence>
<dbReference type="AlphaFoldDB" id="A0A183GQ30"/>
<proteinExistence type="predicted"/>
<sequence length="75" mass="8572">MAIRPRSDQTTPLGPRLRHLSLEVAQDRWGPAEFELPLEFRRTETTFTGTLLRRRAPQKQMPVSLRDVAVLGLCS</sequence>
<protein>
    <submittedName>
        <fullName evidence="3">Neur_chan_LBD domain-containing protein</fullName>
    </submittedName>
</protein>
<organism evidence="2 3">
    <name type="scientific">Heligmosomoides polygyrus</name>
    <name type="common">Parasitic roundworm</name>
    <dbReference type="NCBI Taxonomy" id="6339"/>
    <lineage>
        <taxon>Eukaryota</taxon>
        <taxon>Metazoa</taxon>
        <taxon>Ecdysozoa</taxon>
        <taxon>Nematoda</taxon>
        <taxon>Chromadorea</taxon>
        <taxon>Rhabditida</taxon>
        <taxon>Rhabditina</taxon>
        <taxon>Rhabditomorpha</taxon>
        <taxon>Strongyloidea</taxon>
        <taxon>Heligmosomidae</taxon>
        <taxon>Heligmosomoides</taxon>
    </lineage>
</organism>
<accession>A0A3P8D7C1</accession>
<accession>A0A183GQ30</accession>
<dbReference type="EMBL" id="UZAH01036875">
    <property type="protein sequence ID" value="VDP47347.1"/>
    <property type="molecule type" value="Genomic_DNA"/>
</dbReference>
<name>A0A183GQ30_HELPZ</name>
<keyword evidence="2" id="KW-1185">Reference proteome</keyword>
<evidence type="ECO:0000313" key="1">
    <source>
        <dbReference type="EMBL" id="VDP47347.1"/>
    </source>
</evidence>